<reference evidence="2 3" key="1">
    <citation type="submission" date="2018-07" db="EMBL/GenBank/DDBJ databases">
        <title>The molecular basis for the intramolecular migration of carboxyl group in the catabolism of para-hydroxybenzoate via gentisate.</title>
        <authorList>
            <person name="Zhao H."/>
            <person name="Xu Y."/>
            <person name="Lin S."/>
            <person name="Spain J.C."/>
            <person name="Zhou N.-Y."/>
        </authorList>
    </citation>
    <scope>NUCLEOTIDE SEQUENCE [LARGE SCALE GENOMIC DNA]</scope>
    <source>
        <strain evidence="2 3">PHB-7a</strain>
    </source>
</reference>
<evidence type="ECO:0000256" key="1">
    <source>
        <dbReference type="SAM" id="Phobius"/>
    </source>
</evidence>
<keyword evidence="1" id="KW-1133">Transmembrane helix</keyword>
<dbReference type="Pfam" id="PF10823">
    <property type="entry name" value="DUF2568"/>
    <property type="match status" value="1"/>
</dbReference>
<gene>
    <name evidence="2" type="ORF">DTO10_08815</name>
</gene>
<accession>A0ABM6XJA4</accession>
<keyword evidence="1" id="KW-0472">Membrane</keyword>
<feature type="transmembrane region" description="Helical" evidence="1">
    <location>
        <begin position="48"/>
        <end position="66"/>
    </location>
</feature>
<sequence>MSWWKVKMSFLSVLQMVNLSARFLLEIFALAVYGYWGFKVGNTSIMKVFFSIVIPIGIAILWGAFGSPKASIQLSAQLHLLLEALIFLVPAGLLLSLKNVKLAWFYGFAVIVNRIFMMLLDQ</sequence>
<dbReference type="InterPro" id="IPR021214">
    <property type="entry name" value="DUF2568"/>
</dbReference>
<feature type="transmembrane region" description="Helical" evidence="1">
    <location>
        <begin position="78"/>
        <end position="97"/>
    </location>
</feature>
<organism evidence="2 3">
    <name type="scientific">Peribacillus butanolivorans</name>
    <dbReference type="NCBI Taxonomy" id="421767"/>
    <lineage>
        <taxon>Bacteria</taxon>
        <taxon>Bacillati</taxon>
        <taxon>Bacillota</taxon>
        <taxon>Bacilli</taxon>
        <taxon>Bacillales</taxon>
        <taxon>Bacillaceae</taxon>
        <taxon>Peribacillus</taxon>
    </lineage>
</organism>
<evidence type="ECO:0000313" key="3">
    <source>
        <dbReference type="Proteomes" id="UP000260457"/>
    </source>
</evidence>
<evidence type="ECO:0000313" key="2">
    <source>
        <dbReference type="EMBL" id="AXN38500.1"/>
    </source>
</evidence>
<keyword evidence="1" id="KW-0812">Transmembrane</keyword>
<keyword evidence="3" id="KW-1185">Reference proteome</keyword>
<proteinExistence type="predicted"/>
<name>A0ABM6XJA4_9BACI</name>
<protein>
    <submittedName>
        <fullName evidence="2">DUF2568 domain-containing protein</fullName>
    </submittedName>
</protein>
<dbReference type="Proteomes" id="UP000260457">
    <property type="component" value="Chromosome"/>
</dbReference>
<feature type="transmembrane region" description="Helical" evidence="1">
    <location>
        <begin position="12"/>
        <end position="36"/>
    </location>
</feature>
<dbReference type="EMBL" id="CP030926">
    <property type="protein sequence ID" value="AXN38500.1"/>
    <property type="molecule type" value="Genomic_DNA"/>
</dbReference>
<feature type="transmembrane region" description="Helical" evidence="1">
    <location>
        <begin position="103"/>
        <end position="120"/>
    </location>
</feature>